<protein>
    <submittedName>
        <fullName evidence="1">Uncharacterized protein</fullName>
    </submittedName>
</protein>
<evidence type="ECO:0000313" key="1">
    <source>
        <dbReference type="EMBL" id="KKN87036.1"/>
    </source>
</evidence>
<dbReference type="AlphaFoldDB" id="A0A0F9WLU8"/>
<accession>A0A0F9WLU8</accession>
<proteinExistence type="predicted"/>
<gene>
    <name evidence="1" type="ORF">LCGC14_0263060</name>
</gene>
<reference evidence="1" key="1">
    <citation type="journal article" date="2015" name="Nature">
        <title>Complex archaea that bridge the gap between prokaryotes and eukaryotes.</title>
        <authorList>
            <person name="Spang A."/>
            <person name="Saw J.H."/>
            <person name="Jorgensen S.L."/>
            <person name="Zaremba-Niedzwiedzka K."/>
            <person name="Martijn J."/>
            <person name="Lind A.E."/>
            <person name="van Eijk R."/>
            <person name="Schleper C."/>
            <person name="Guy L."/>
            <person name="Ettema T.J."/>
        </authorList>
    </citation>
    <scope>NUCLEOTIDE SEQUENCE</scope>
</reference>
<sequence>MLIDKLAEAAKKFEDKTGAPALSRLVQAVDKLPDEKRLKLIRDVLSSAERVSRTAPELGKVIELIQELNSIPIEKLEKLEKVLKRIEKLIKTAPEELLNFVASFKEE</sequence>
<organism evidence="1">
    <name type="scientific">marine sediment metagenome</name>
    <dbReference type="NCBI Taxonomy" id="412755"/>
    <lineage>
        <taxon>unclassified sequences</taxon>
        <taxon>metagenomes</taxon>
        <taxon>ecological metagenomes</taxon>
    </lineage>
</organism>
<comment type="caution">
    <text evidence="1">The sequence shown here is derived from an EMBL/GenBank/DDBJ whole genome shotgun (WGS) entry which is preliminary data.</text>
</comment>
<dbReference type="EMBL" id="LAZR01000142">
    <property type="protein sequence ID" value="KKN87036.1"/>
    <property type="molecule type" value="Genomic_DNA"/>
</dbReference>
<name>A0A0F9WLU8_9ZZZZ</name>